<dbReference type="AlphaFoldDB" id="A0A3B0FFP2"/>
<dbReference type="InterPro" id="IPR037459">
    <property type="entry name" value="RhgT-like"/>
</dbReference>
<reference evidence="5" key="2">
    <citation type="submission" date="2018-10" db="EMBL/GenBank/DDBJ databases">
        <authorList>
            <person name="Wang Y."/>
            <person name="Wang J."/>
            <person name="Yang X."/>
            <person name="Wang Z."/>
            <person name="Huang Y."/>
        </authorList>
    </citation>
    <scope>NUCLEOTIDE SEQUENCE [LARGE SCALE GENOMIC DNA]</scope>
    <source>
        <strain evidence="5">J015</strain>
    </source>
</reference>
<sequence>MKILLAGDSTVANCPTFEYPMSGWGAELPPHVYTWAAVHNFAKGGASTESFREEGLWDRLLADAGDGDLVLIQFGHNDQKKPHLAARTGYAANLRTMVADVRNLGARPVLCTPVERRHFLDMPPSGAAAVGQEVEESLEDYPEVVREIALELGLPVINLNAWTRGLYLRLGREESRRLFCHFEPGTHARWPDGLADNTHFSRQGAALVAGHAAVQLHELGFSPQQHGVRYGPITAGDRAKSAPALGLSTTAGRG</sequence>
<protein>
    <submittedName>
        <fullName evidence="4">Rhamnogalacturonan acetylesterase</fullName>
    </submittedName>
</protein>
<evidence type="ECO:0000256" key="1">
    <source>
        <dbReference type="ARBA" id="ARBA00008668"/>
    </source>
</evidence>
<dbReference type="Gene3D" id="3.40.50.1110">
    <property type="entry name" value="SGNH hydrolase"/>
    <property type="match status" value="1"/>
</dbReference>
<dbReference type="SUPFAM" id="SSF52266">
    <property type="entry name" value="SGNH hydrolase"/>
    <property type="match status" value="1"/>
</dbReference>
<feature type="domain" description="SGNH hydrolase-type esterase" evidence="3">
    <location>
        <begin position="7"/>
        <end position="206"/>
    </location>
</feature>
<dbReference type="EMBL" id="RBNH01000022">
    <property type="protein sequence ID" value="RKO20612.1"/>
    <property type="molecule type" value="Genomic_DNA"/>
</dbReference>
<dbReference type="PANTHER" id="PTHR43695">
    <property type="entry name" value="PUTATIVE (AFU_ORTHOLOGUE AFUA_2G17250)-RELATED"/>
    <property type="match status" value="1"/>
</dbReference>
<dbReference type="GO" id="GO:0016787">
    <property type="term" value="F:hydrolase activity"/>
    <property type="evidence" value="ECO:0007669"/>
    <property type="project" value="UniProtKB-KW"/>
</dbReference>
<organism evidence="4 5">
    <name type="scientific">Pseudarthrobacter phenanthrenivorans</name>
    <name type="common">Arthrobacter phenanthrenivorans</name>
    <dbReference type="NCBI Taxonomy" id="361575"/>
    <lineage>
        <taxon>Bacteria</taxon>
        <taxon>Bacillati</taxon>
        <taxon>Actinomycetota</taxon>
        <taxon>Actinomycetes</taxon>
        <taxon>Micrococcales</taxon>
        <taxon>Micrococcaceae</taxon>
        <taxon>Pseudarthrobacter</taxon>
    </lineage>
</organism>
<gene>
    <name evidence="4" type="ORF">D7Z96_18255</name>
</gene>
<reference evidence="4 5" key="1">
    <citation type="submission" date="2018-10" db="EMBL/GenBank/DDBJ databases">
        <title>Genome-guide identification and characterization of bacteria that degrade polycyclic aromatic hydrocarbons and resist hexavalent chromium simultaneously.</title>
        <authorList>
            <person name="Feng H."/>
        </authorList>
    </citation>
    <scope>NUCLEOTIDE SEQUENCE [LARGE SCALE GENOMIC DNA]</scope>
    <source>
        <strain evidence="4 5">J015</strain>
    </source>
</reference>
<proteinExistence type="inferred from homology"/>
<dbReference type="Pfam" id="PF13472">
    <property type="entry name" value="Lipase_GDSL_2"/>
    <property type="match status" value="1"/>
</dbReference>
<evidence type="ECO:0000313" key="5">
    <source>
        <dbReference type="Proteomes" id="UP000273159"/>
    </source>
</evidence>
<dbReference type="InterPro" id="IPR036514">
    <property type="entry name" value="SGNH_hydro_sf"/>
</dbReference>
<accession>A0A3B0FFP2</accession>
<keyword evidence="2" id="KW-0378">Hydrolase</keyword>
<comment type="caution">
    <text evidence="4">The sequence shown here is derived from an EMBL/GenBank/DDBJ whole genome shotgun (WGS) entry which is preliminary data.</text>
</comment>
<dbReference type="InterPro" id="IPR013830">
    <property type="entry name" value="SGNH_hydro"/>
</dbReference>
<dbReference type="PANTHER" id="PTHR43695:SF1">
    <property type="entry name" value="RHAMNOGALACTURONAN ACETYLESTERASE"/>
    <property type="match status" value="1"/>
</dbReference>
<dbReference type="RefSeq" id="WP_120693451.1">
    <property type="nucleotide sequence ID" value="NZ_RBNH01000022.1"/>
</dbReference>
<dbReference type="Proteomes" id="UP000273159">
    <property type="component" value="Unassembled WGS sequence"/>
</dbReference>
<comment type="similarity">
    <text evidence="1">Belongs to the 'GDSL' lipolytic enzyme family.</text>
</comment>
<name>A0A3B0FFP2_PSEPS</name>
<evidence type="ECO:0000256" key="2">
    <source>
        <dbReference type="ARBA" id="ARBA00022801"/>
    </source>
</evidence>
<evidence type="ECO:0000313" key="4">
    <source>
        <dbReference type="EMBL" id="RKO20612.1"/>
    </source>
</evidence>
<dbReference type="CDD" id="cd01821">
    <property type="entry name" value="Rhamnogalacturan_acetylesterase_like"/>
    <property type="match status" value="1"/>
</dbReference>
<evidence type="ECO:0000259" key="3">
    <source>
        <dbReference type="Pfam" id="PF13472"/>
    </source>
</evidence>